<reference evidence="2" key="1">
    <citation type="submission" date="2023-07" db="EMBL/GenBank/DDBJ databases">
        <title>Chromosome-level Genome Assembly of Striped Snakehead (Channa striata).</title>
        <authorList>
            <person name="Liu H."/>
        </authorList>
    </citation>
    <scope>NUCLEOTIDE SEQUENCE</scope>
    <source>
        <strain evidence="2">Gz</strain>
        <tissue evidence="2">Muscle</tissue>
    </source>
</reference>
<evidence type="ECO:0000313" key="2">
    <source>
        <dbReference type="EMBL" id="KAK2849420.1"/>
    </source>
</evidence>
<accession>A0AA88N3P4</accession>
<keyword evidence="3" id="KW-1185">Reference proteome</keyword>
<dbReference type="Pfam" id="PF15379">
    <property type="entry name" value="DUF4606"/>
    <property type="match status" value="1"/>
</dbReference>
<dbReference type="EMBL" id="JAUPFM010000006">
    <property type="protein sequence ID" value="KAK2849420.1"/>
    <property type="molecule type" value="Genomic_DNA"/>
</dbReference>
<proteinExistence type="predicted"/>
<dbReference type="PANTHER" id="PTHR35256">
    <property type="entry name" value="CHROMOSOME 8 OPEN READING FRAME 48"/>
    <property type="match status" value="1"/>
</dbReference>
<feature type="region of interest" description="Disordered" evidence="1">
    <location>
        <begin position="21"/>
        <end position="50"/>
    </location>
</feature>
<evidence type="ECO:0000313" key="3">
    <source>
        <dbReference type="Proteomes" id="UP001187415"/>
    </source>
</evidence>
<name>A0AA88N3P4_CHASR</name>
<feature type="compositionally biased region" description="Basic and acidic residues" evidence="1">
    <location>
        <begin position="31"/>
        <end position="50"/>
    </location>
</feature>
<dbReference type="PANTHER" id="PTHR35256:SF1">
    <property type="entry name" value="EXPRESSED SEQUENCE AI429214"/>
    <property type="match status" value="1"/>
</dbReference>
<organism evidence="2 3">
    <name type="scientific">Channa striata</name>
    <name type="common">Snakehead murrel</name>
    <name type="synonym">Ophicephalus striatus</name>
    <dbReference type="NCBI Taxonomy" id="64152"/>
    <lineage>
        <taxon>Eukaryota</taxon>
        <taxon>Metazoa</taxon>
        <taxon>Chordata</taxon>
        <taxon>Craniata</taxon>
        <taxon>Vertebrata</taxon>
        <taxon>Euteleostomi</taxon>
        <taxon>Actinopterygii</taxon>
        <taxon>Neopterygii</taxon>
        <taxon>Teleostei</taxon>
        <taxon>Neoteleostei</taxon>
        <taxon>Acanthomorphata</taxon>
        <taxon>Anabantaria</taxon>
        <taxon>Anabantiformes</taxon>
        <taxon>Channoidei</taxon>
        <taxon>Channidae</taxon>
        <taxon>Channa</taxon>
    </lineage>
</organism>
<dbReference type="InterPro" id="IPR027932">
    <property type="entry name" value="DUF4606"/>
</dbReference>
<evidence type="ECO:0000256" key="1">
    <source>
        <dbReference type="SAM" id="MobiDB-lite"/>
    </source>
</evidence>
<protein>
    <submittedName>
        <fullName evidence="2">Uncharacterized protein</fullName>
    </submittedName>
</protein>
<dbReference type="AlphaFoldDB" id="A0AA88N3P4"/>
<sequence>MEEEAVRNYCRLMIARVRDNQRQLDSSGVGERTRGHGDGRERRGTEPERRVVARHECGGRTEGNLPPGERVKRGRGRTALRVTCQGLEVQPVPVQLMLMLRIQTFKEDVKRAAEVELHDPSACRVCQRENASLALKSFIRRKKTQLQFQTLQARLNTLDLRSDIK</sequence>
<comment type="caution">
    <text evidence="2">The sequence shown here is derived from an EMBL/GenBank/DDBJ whole genome shotgun (WGS) entry which is preliminary data.</text>
</comment>
<gene>
    <name evidence="2" type="ORF">Q5P01_009254</name>
</gene>
<dbReference type="Proteomes" id="UP001187415">
    <property type="component" value="Unassembled WGS sequence"/>
</dbReference>